<evidence type="ECO:0000313" key="9">
    <source>
        <dbReference type="Proteomes" id="UP001148018"/>
    </source>
</evidence>
<dbReference type="AlphaFoldDB" id="A0A9Q0EPW4"/>
<gene>
    <name evidence="8" type="ORF">NHX12_021120</name>
</gene>
<name>A0A9Q0EPW4_9TELE</name>
<dbReference type="Gene3D" id="3.10.450.60">
    <property type="match status" value="1"/>
</dbReference>
<reference evidence="8" key="1">
    <citation type="submission" date="2022-07" db="EMBL/GenBank/DDBJ databases">
        <title>Chromosome-level genome of Muraenolepis orangiensis.</title>
        <authorList>
            <person name="Kim J."/>
        </authorList>
    </citation>
    <scope>NUCLEOTIDE SEQUENCE</scope>
    <source>
        <strain evidence="8">KU_S4_2022</strain>
        <tissue evidence="8">Muscle</tissue>
    </source>
</reference>
<evidence type="ECO:0000256" key="4">
    <source>
        <dbReference type="ARBA" id="ARBA00023098"/>
    </source>
</evidence>
<evidence type="ECO:0000256" key="5">
    <source>
        <dbReference type="PROSITE-ProRule" id="PRU00152"/>
    </source>
</evidence>
<dbReference type="EMBL" id="JANIIK010000037">
    <property type="protein sequence ID" value="KAJ3611104.1"/>
    <property type="molecule type" value="Genomic_DNA"/>
</dbReference>
<sequence>MVKYKGTVTIGDRLNSSTWDHVYIKLVGTEGTSERTTLSTGFGYFCSGPVLQFEVNCKTTIGKLLQIELDKKTHLLLPQNAWLPAKVVVDSPEGETYHFPIYHWFTNQDVQTFSEGTAVTVFELDTLPDCVRRTREEELKLRNKQYRLLGLKVKGLADSTEKWKGMDAIRQVFRNKQTTISEHVQQNWRKDSLFGYQFLNGVNPMVIRRCSVLPEYFPVTEDKVFLPGGRSLAEEMKSGRIFLCDYKILDGLKGNTINGNQQYLMAPLVLLHQTPKNRLKPIAIQLTQKPSGDYPIFFPNNSDYDWSLAKMYVKSADFNDHQLNFHFVRSHLLAEVFSVSLLRNLPMVHPLYKYIASGGEAMDMLMQRATESITYTSLCIRDDIKERGLETVDNYYYRDDGIEMWDIINRFVRGVLGYYYKQDSDVKRDTELQTWVADIFEHGFLSRTESGIPKDFNTVDELVKYVTMVIFNVSAQHSAVNTGQFDYCSWMPNSPMSIQQLPPTTTGASDHDRIMNSLPDINATVNVMAVLWVLSNQSSDFVPLGQYPEEHFSELIPCRHIEVFQKELGCLSEKIKDRNKGLKIPYTYLDPELVENSIAI</sequence>
<dbReference type="Gene3D" id="1.20.245.10">
    <property type="entry name" value="Lipoxygenase-1, Domain 5"/>
    <property type="match status" value="1"/>
</dbReference>
<keyword evidence="1" id="KW-0479">Metal-binding</keyword>
<dbReference type="PROSITE" id="PS51393">
    <property type="entry name" value="LIPOXYGENASE_3"/>
    <property type="match status" value="1"/>
</dbReference>
<evidence type="ECO:0008006" key="10">
    <source>
        <dbReference type="Google" id="ProtNLM"/>
    </source>
</evidence>
<evidence type="ECO:0000259" key="6">
    <source>
        <dbReference type="PROSITE" id="PS50095"/>
    </source>
</evidence>
<dbReference type="InterPro" id="IPR013819">
    <property type="entry name" value="LipOase_C"/>
</dbReference>
<dbReference type="Pfam" id="PF01477">
    <property type="entry name" value="PLAT"/>
    <property type="match status" value="1"/>
</dbReference>
<dbReference type="SUPFAM" id="SSF49723">
    <property type="entry name" value="Lipase/lipooxygenase domain (PLAT/LH2 domain)"/>
    <property type="match status" value="1"/>
</dbReference>
<feature type="domain" description="Lipoxygenase" evidence="7">
    <location>
        <begin position="75"/>
        <end position="600"/>
    </location>
</feature>
<dbReference type="InterPro" id="IPR036392">
    <property type="entry name" value="PLAT/LH2_dom_sf"/>
</dbReference>
<evidence type="ECO:0000313" key="8">
    <source>
        <dbReference type="EMBL" id="KAJ3611104.1"/>
    </source>
</evidence>
<dbReference type="InterPro" id="IPR036226">
    <property type="entry name" value="LipOase_C_sf"/>
</dbReference>
<dbReference type="InterPro" id="IPR001024">
    <property type="entry name" value="PLAT/LH2_dom"/>
</dbReference>
<comment type="caution">
    <text evidence="5">Lacks conserved residue(s) required for the propagation of feature annotation.</text>
</comment>
<dbReference type="Gene3D" id="2.60.60.20">
    <property type="entry name" value="PLAT/LH2 domain"/>
    <property type="match status" value="1"/>
</dbReference>
<dbReference type="OrthoDB" id="407298at2759"/>
<accession>A0A9Q0EPW4</accession>
<dbReference type="InterPro" id="IPR000907">
    <property type="entry name" value="LipOase"/>
</dbReference>
<evidence type="ECO:0000256" key="3">
    <source>
        <dbReference type="ARBA" id="ARBA00023002"/>
    </source>
</evidence>
<evidence type="ECO:0000256" key="2">
    <source>
        <dbReference type="ARBA" id="ARBA00022964"/>
    </source>
</evidence>
<dbReference type="GO" id="GO:0034440">
    <property type="term" value="P:lipid oxidation"/>
    <property type="evidence" value="ECO:0007669"/>
    <property type="project" value="InterPro"/>
</dbReference>
<organism evidence="8 9">
    <name type="scientific">Muraenolepis orangiensis</name>
    <name type="common">Patagonian moray cod</name>
    <dbReference type="NCBI Taxonomy" id="630683"/>
    <lineage>
        <taxon>Eukaryota</taxon>
        <taxon>Metazoa</taxon>
        <taxon>Chordata</taxon>
        <taxon>Craniata</taxon>
        <taxon>Vertebrata</taxon>
        <taxon>Euteleostomi</taxon>
        <taxon>Actinopterygii</taxon>
        <taxon>Neopterygii</taxon>
        <taxon>Teleostei</taxon>
        <taxon>Neoteleostei</taxon>
        <taxon>Acanthomorphata</taxon>
        <taxon>Zeiogadaria</taxon>
        <taxon>Gadariae</taxon>
        <taxon>Gadiformes</taxon>
        <taxon>Muraenolepidoidei</taxon>
        <taxon>Muraenolepididae</taxon>
        <taxon>Muraenolepis</taxon>
    </lineage>
</organism>
<dbReference type="GO" id="GO:0016702">
    <property type="term" value="F:oxidoreductase activity, acting on single donors with incorporation of molecular oxygen, incorporation of two atoms of oxygen"/>
    <property type="evidence" value="ECO:0007669"/>
    <property type="project" value="InterPro"/>
</dbReference>
<comment type="caution">
    <text evidence="8">The sequence shown here is derived from an EMBL/GenBank/DDBJ whole genome shotgun (WGS) entry which is preliminary data.</text>
</comment>
<dbReference type="SMART" id="SM00308">
    <property type="entry name" value="LH2"/>
    <property type="match status" value="1"/>
</dbReference>
<feature type="domain" description="PLAT" evidence="6">
    <location>
        <begin position="2"/>
        <end position="119"/>
    </location>
</feature>
<keyword evidence="2" id="KW-0223">Dioxygenase</keyword>
<dbReference type="Proteomes" id="UP001148018">
    <property type="component" value="Unassembled WGS sequence"/>
</dbReference>
<evidence type="ECO:0000256" key="1">
    <source>
        <dbReference type="ARBA" id="ARBA00022723"/>
    </source>
</evidence>
<keyword evidence="3" id="KW-0560">Oxidoreductase</keyword>
<keyword evidence="4" id="KW-0443">Lipid metabolism</keyword>
<dbReference type="PANTHER" id="PTHR11771">
    <property type="entry name" value="LIPOXYGENASE"/>
    <property type="match status" value="1"/>
</dbReference>
<dbReference type="GO" id="GO:0046872">
    <property type="term" value="F:metal ion binding"/>
    <property type="evidence" value="ECO:0007669"/>
    <property type="project" value="UniProtKB-KW"/>
</dbReference>
<dbReference type="PROSITE" id="PS50095">
    <property type="entry name" value="PLAT"/>
    <property type="match status" value="1"/>
</dbReference>
<dbReference type="PRINTS" id="PR00087">
    <property type="entry name" value="LIPOXYGENASE"/>
</dbReference>
<keyword evidence="9" id="KW-1185">Reference proteome</keyword>
<dbReference type="Pfam" id="PF00305">
    <property type="entry name" value="Lipoxygenase"/>
    <property type="match status" value="2"/>
</dbReference>
<protein>
    <recommendedName>
        <fullName evidence="10">Hydroperoxide isomerase ALOXE3-like</fullName>
    </recommendedName>
</protein>
<proteinExistence type="predicted"/>
<dbReference type="SUPFAM" id="SSF48484">
    <property type="entry name" value="Lipoxigenase"/>
    <property type="match status" value="1"/>
</dbReference>
<evidence type="ECO:0000259" key="7">
    <source>
        <dbReference type="PROSITE" id="PS51393"/>
    </source>
</evidence>